<organism evidence="1">
    <name type="scientific">marine sediment metagenome</name>
    <dbReference type="NCBI Taxonomy" id="412755"/>
    <lineage>
        <taxon>unclassified sequences</taxon>
        <taxon>metagenomes</taxon>
        <taxon>ecological metagenomes</taxon>
    </lineage>
</organism>
<reference evidence="1" key="1">
    <citation type="submission" date="2013-11" db="EMBL/GenBank/DDBJ databases">
        <title>Microbial diversity, functional groups and degradation webs in Northern and Southern Mediterranean and Red Sea marine crude oil polluted sites.</title>
        <authorList>
            <person name="Daffonchio D."/>
            <person name="Mapelli F."/>
            <person name="Ferrer M."/>
            <person name="Richter M."/>
            <person name="Cherif A."/>
            <person name="Malkawi H.I."/>
            <person name="Yakimov M.M."/>
            <person name="Abdel-Fattah Y.R."/>
            <person name="Blaghen M."/>
            <person name="Golyshin P.N."/>
            <person name="Kalogerakis N."/>
            <person name="Boon N."/>
            <person name="Magagnini M."/>
            <person name="Fava F."/>
        </authorList>
    </citation>
    <scope>NUCLEOTIDE SEQUENCE</scope>
</reference>
<comment type="caution">
    <text evidence="1">The sequence shown here is derived from an EMBL/GenBank/DDBJ whole genome shotgun (WGS) entry which is preliminary data.</text>
</comment>
<gene>
    <name evidence="1" type="ORF">MGSAQ_003291</name>
</gene>
<proteinExistence type="predicted"/>
<protein>
    <submittedName>
        <fullName evidence="1">Uncharacterized protein</fullName>
    </submittedName>
</protein>
<accession>A0A1B6NPH8</accession>
<name>A0A1B6NPH8_9ZZZZ</name>
<evidence type="ECO:0000313" key="1">
    <source>
        <dbReference type="EMBL" id="KTF05213.1"/>
    </source>
</evidence>
<dbReference type="EMBL" id="AYSL01001931">
    <property type="protein sequence ID" value="KTF05213.1"/>
    <property type="molecule type" value="Genomic_DNA"/>
</dbReference>
<sequence>MIMHRAIDSVVQQKTLGEESLFTVWKRLQKAVNSGMPPGTATF</sequence>
<dbReference type="AlphaFoldDB" id="A0A1B6NPH8"/>